<name>A0AAE7WSF5_9CAUD</name>
<keyword evidence="2" id="KW-1185">Reference proteome</keyword>
<dbReference type="Proteomes" id="UP000827609">
    <property type="component" value="Segment"/>
</dbReference>
<evidence type="ECO:0000313" key="2">
    <source>
        <dbReference type="Proteomes" id="UP000827609"/>
    </source>
</evidence>
<proteinExistence type="predicted"/>
<organism evidence="1 2">
    <name type="scientific">Erwinia phage pEa_SNUABM_7</name>
    <dbReference type="NCBI Taxonomy" id="2866695"/>
    <lineage>
        <taxon>Viruses</taxon>
        <taxon>Duplodnaviria</taxon>
        <taxon>Heunggongvirae</taxon>
        <taxon>Uroviricota</taxon>
        <taxon>Caudoviricetes</taxon>
        <taxon>Snuvirus</taxon>
        <taxon>Snuvirus SNUABM7</taxon>
    </lineage>
</organism>
<evidence type="ECO:0000313" key="1">
    <source>
        <dbReference type="EMBL" id="QYW04770.1"/>
    </source>
</evidence>
<gene>
    <name evidence="1" type="ORF">pEaSNUABM7_00102</name>
</gene>
<dbReference type="EMBL" id="MZ475896">
    <property type="protein sequence ID" value="QYW04770.1"/>
    <property type="molecule type" value="Genomic_DNA"/>
</dbReference>
<reference evidence="1" key="1">
    <citation type="submission" date="2021-06" db="EMBL/GenBank/DDBJ databases">
        <title>Complete genome sequence of Erwinia phage pEa_SNUABM_7.</title>
        <authorList>
            <person name="Kim S.G."/>
            <person name="Park S.C."/>
        </authorList>
    </citation>
    <scope>NUCLEOTIDE SEQUENCE</scope>
</reference>
<protein>
    <submittedName>
        <fullName evidence="1">Uncharacterized protein</fullName>
    </submittedName>
</protein>
<accession>A0AAE7WSF5</accession>
<sequence length="73" mass="8108">MLNYSMGRSFKQDTPASEWTILHNFGRPVAVTTCTMQPDGKLHQVLPLDVVIVDSDTVKITFPYAVTGEVRIA</sequence>